<dbReference type="Proteomes" id="UP000219338">
    <property type="component" value="Unassembled WGS sequence"/>
</dbReference>
<sequence>MPAFLGIYILHTGTAPFDTSSLYPGADSETNFTALWARYTNFVHTLLPYNNMANKGHKVDLESCMLINDFAPSNPPWESVLTYPAELATHDLELSELPSSNLQDSLSGPSSNFLQGPVSTMVVPRAMDESTPQRTSTAFPQQKSTDVVLVSFDSVTFHVHSQTVLGASDNDFGFLLQPDRRVDGDTSVVQVDEHSEVLNILLHVIYSMSCIPYQPSFEVLQTAVERMEHYGMAVNIHVQPSTPMFDILSSRASDNALHLYALAAHFDLYDLAVFASAHLLSVTLSSLTEDMVSRIGAPYLRRLFTLHLGRKEALKRVLITPPRRHHPTLACSAYSQEQFALDWVLNVAQIVSEASPDISSHYIVALLRPLKDQTSCETCRVNLYERLEQLTEQWGSVKLINIASQRWYRPLEFWRHVWRGARGYGRVTLIFGYWDGRHRAAFDARSGTAGSSKPIQNVCGTVDRANDRRPHSQSGGTTVVEHIPRSARSVSSHVDTKAQEPFLVVGMAVFRTMEESRSNDSLGKSFHSHTPHFMGPDVEPSVLNTAMGVAGRILTVILFFFK</sequence>
<dbReference type="EMBL" id="FUEG01000010">
    <property type="protein sequence ID" value="SJL09467.1"/>
    <property type="molecule type" value="Genomic_DNA"/>
</dbReference>
<dbReference type="OrthoDB" id="3265815at2759"/>
<organism evidence="1 2">
    <name type="scientific">Armillaria ostoyae</name>
    <name type="common">Armillaria root rot fungus</name>
    <dbReference type="NCBI Taxonomy" id="47428"/>
    <lineage>
        <taxon>Eukaryota</taxon>
        <taxon>Fungi</taxon>
        <taxon>Dikarya</taxon>
        <taxon>Basidiomycota</taxon>
        <taxon>Agaricomycotina</taxon>
        <taxon>Agaricomycetes</taxon>
        <taxon>Agaricomycetidae</taxon>
        <taxon>Agaricales</taxon>
        <taxon>Marasmiineae</taxon>
        <taxon>Physalacriaceae</taxon>
        <taxon>Armillaria</taxon>
    </lineage>
</organism>
<keyword evidence="2" id="KW-1185">Reference proteome</keyword>
<gene>
    <name evidence="1" type="ORF">ARMOST_12845</name>
</gene>
<accession>A0A284RL32</accession>
<dbReference type="Gene3D" id="3.30.710.10">
    <property type="entry name" value="Potassium Channel Kv1.1, Chain A"/>
    <property type="match status" value="1"/>
</dbReference>
<evidence type="ECO:0000313" key="1">
    <source>
        <dbReference type="EMBL" id="SJL09467.1"/>
    </source>
</evidence>
<protein>
    <recommendedName>
        <fullName evidence="3">BTB domain-containing protein</fullName>
    </recommendedName>
</protein>
<evidence type="ECO:0008006" key="3">
    <source>
        <dbReference type="Google" id="ProtNLM"/>
    </source>
</evidence>
<name>A0A284RL32_ARMOS</name>
<dbReference type="InterPro" id="IPR011333">
    <property type="entry name" value="SKP1/BTB/POZ_sf"/>
</dbReference>
<reference evidence="2" key="1">
    <citation type="journal article" date="2017" name="Nat. Ecol. Evol.">
        <title>Genome expansion and lineage-specific genetic innovations in the forest pathogenic fungi Armillaria.</title>
        <authorList>
            <person name="Sipos G."/>
            <person name="Prasanna A.N."/>
            <person name="Walter M.C."/>
            <person name="O'Connor E."/>
            <person name="Balint B."/>
            <person name="Krizsan K."/>
            <person name="Kiss B."/>
            <person name="Hess J."/>
            <person name="Varga T."/>
            <person name="Slot J."/>
            <person name="Riley R."/>
            <person name="Boka B."/>
            <person name="Rigling D."/>
            <person name="Barry K."/>
            <person name="Lee J."/>
            <person name="Mihaltcheva S."/>
            <person name="LaButti K."/>
            <person name="Lipzen A."/>
            <person name="Waldron R."/>
            <person name="Moloney N.M."/>
            <person name="Sperisen C."/>
            <person name="Kredics L."/>
            <person name="Vagvoelgyi C."/>
            <person name="Patrignani A."/>
            <person name="Fitzpatrick D."/>
            <person name="Nagy I."/>
            <person name="Doyle S."/>
            <person name="Anderson J.B."/>
            <person name="Grigoriev I.V."/>
            <person name="Gueldener U."/>
            <person name="Muensterkoetter M."/>
            <person name="Nagy L.G."/>
        </authorList>
    </citation>
    <scope>NUCLEOTIDE SEQUENCE [LARGE SCALE GENOMIC DNA]</scope>
    <source>
        <strain evidence="2">C18/9</strain>
    </source>
</reference>
<proteinExistence type="predicted"/>
<dbReference type="STRING" id="47428.A0A284RL32"/>
<evidence type="ECO:0000313" key="2">
    <source>
        <dbReference type="Proteomes" id="UP000219338"/>
    </source>
</evidence>
<dbReference type="AlphaFoldDB" id="A0A284RL32"/>